<feature type="domain" description="DUF4351" evidence="1">
    <location>
        <begin position="217"/>
        <end position="274"/>
    </location>
</feature>
<evidence type="ECO:0000259" key="1">
    <source>
        <dbReference type="Pfam" id="PF14261"/>
    </source>
</evidence>
<comment type="caution">
    <text evidence="2">The sequence shown here is derived from an EMBL/GenBank/DDBJ whole genome shotgun (WGS) entry which is preliminary data.</text>
</comment>
<dbReference type="Proteomes" id="UP000239001">
    <property type="component" value="Unassembled WGS sequence"/>
</dbReference>
<evidence type="ECO:0000313" key="3">
    <source>
        <dbReference type="Proteomes" id="UP000239001"/>
    </source>
</evidence>
<name>A0A2T1LU11_9CHRO</name>
<dbReference type="RefSeq" id="WP_106458338.1">
    <property type="nucleotide sequence ID" value="NZ_PXOH01000024.1"/>
</dbReference>
<dbReference type="NCBIfam" id="TIGR01784">
    <property type="entry name" value="T_den_put_tspse"/>
    <property type="match status" value="1"/>
</dbReference>
<gene>
    <name evidence="2" type="ORF">C7H19_18150</name>
</gene>
<dbReference type="AlphaFoldDB" id="A0A2T1LU11"/>
<dbReference type="InterPro" id="IPR010106">
    <property type="entry name" value="RpnA"/>
</dbReference>
<dbReference type="OrthoDB" id="508261at2"/>
<dbReference type="InterPro" id="IPR025587">
    <property type="entry name" value="DUF4351"/>
</dbReference>
<dbReference type="PANTHER" id="PTHR34613">
    <property type="entry name" value="SLL0800 PROTEIN"/>
    <property type="match status" value="1"/>
</dbReference>
<dbReference type="Pfam" id="PF14261">
    <property type="entry name" value="DUF4351"/>
    <property type="match status" value="1"/>
</dbReference>
<dbReference type="PANTHER" id="PTHR34613:SF1">
    <property type="entry name" value="SLL6017 PROTEIN"/>
    <property type="match status" value="1"/>
</dbReference>
<reference evidence="2 3" key="1">
    <citation type="submission" date="2018-03" db="EMBL/GenBank/DDBJ databases">
        <title>The ancient ancestry and fast evolution of plastids.</title>
        <authorList>
            <person name="Moore K.R."/>
            <person name="Magnabosco C."/>
            <person name="Momper L."/>
            <person name="Gold D.A."/>
            <person name="Bosak T."/>
            <person name="Fournier G.P."/>
        </authorList>
    </citation>
    <scope>NUCLEOTIDE SEQUENCE [LARGE SCALE GENOMIC DNA]</scope>
    <source>
        <strain evidence="2 3">CCALA 016</strain>
    </source>
</reference>
<sequence length="280" mass="32032">MYDNTCKFLAQTYSSDFARWLLGEAITLTQLSPTELFVEPIRANALILLESEEIVLHIEFQTEPDPEMPFRMLDYRTRVYRRYPDKAMRQVVIYLKKTGSELVEQTAFVIPNTRHEFEVIRLWEVPSEDLMNYSGLLPLATLGKTANRTKTLEKVAERLETIKNRREKSNVAAATGILAGLVLKKAVIQSLLREDIMKESVIYQDILAKGEVKGKAEGIQEGEARMILRLLNRRFGQIRPEVSQQIQSLSVEQLEGLGEALLDFTGESDLRTWLLGQSNR</sequence>
<evidence type="ECO:0000313" key="2">
    <source>
        <dbReference type="EMBL" id="PSF34930.1"/>
    </source>
</evidence>
<protein>
    <recommendedName>
        <fullName evidence="1">DUF4351 domain-containing protein</fullName>
    </recommendedName>
</protein>
<organism evidence="2 3">
    <name type="scientific">Aphanothece hegewaldii CCALA 016</name>
    <dbReference type="NCBI Taxonomy" id="2107694"/>
    <lineage>
        <taxon>Bacteria</taxon>
        <taxon>Bacillati</taxon>
        <taxon>Cyanobacteriota</taxon>
        <taxon>Cyanophyceae</taxon>
        <taxon>Oscillatoriophycideae</taxon>
        <taxon>Chroococcales</taxon>
        <taxon>Aphanothecaceae</taxon>
        <taxon>Aphanothece</taxon>
    </lineage>
</organism>
<reference evidence="2 3" key="2">
    <citation type="submission" date="2018-03" db="EMBL/GenBank/DDBJ databases">
        <authorList>
            <person name="Keele B.F."/>
        </authorList>
    </citation>
    <scope>NUCLEOTIDE SEQUENCE [LARGE SCALE GENOMIC DNA]</scope>
    <source>
        <strain evidence="2 3">CCALA 016</strain>
    </source>
</reference>
<keyword evidence="3" id="KW-1185">Reference proteome</keyword>
<accession>A0A2T1LU11</accession>
<proteinExistence type="predicted"/>
<dbReference type="EMBL" id="PXOH01000024">
    <property type="protein sequence ID" value="PSF34930.1"/>
    <property type="molecule type" value="Genomic_DNA"/>
</dbReference>